<reference evidence="1 2" key="1">
    <citation type="submission" date="2016-04" db="EMBL/GenBank/DDBJ databases">
        <title>A degradative enzymes factory behind the ericoid mycorrhizal symbiosis.</title>
        <authorList>
            <consortium name="DOE Joint Genome Institute"/>
            <person name="Martino E."/>
            <person name="Morin E."/>
            <person name="Grelet G."/>
            <person name="Kuo A."/>
            <person name="Kohler A."/>
            <person name="Daghino S."/>
            <person name="Barry K."/>
            <person name="Choi C."/>
            <person name="Cichocki N."/>
            <person name="Clum A."/>
            <person name="Copeland A."/>
            <person name="Hainaut M."/>
            <person name="Haridas S."/>
            <person name="Labutti K."/>
            <person name="Lindquist E."/>
            <person name="Lipzen A."/>
            <person name="Khouja H.-R."/>
            <person name="Murat C."/>
            <person name="Ohm R."/>
            <person name="Olson A."/>
            <person name="Spatafora J."/>
            <person name="Veneault-Fourrey C."/>
            <person name="Henrissat B."/>
            <person name="Grigoriev I."/>
            <person name="Martin F."/>
            <person name="Perotto S."/>
        </authorList>
    </citation>
    <scope>NUCLEOTIDE SEQUENCE [LARGE SCALE GENOMIC DNA]</scope>
    <source>
        <strain evidence="1 2">E</strain>
    </source>
</reference>
<organism evidence="1 2">
    <name type="scientific">Hyaloscypha bicolor E</name>
    <dbReference type="NCBI Taxonomy" id="1095630"/>
    <lineage>
        <taxon>Eukaryota</taxon>
        <taxon>Fungi</taxon>
        <taxon>Dikarya</taxon>
        <taxon>Ascomycota</taxon>
        <taxon>Pezizomycotina</taxon>
        <taxon>Leotiomycetes</taxon>
        <taxon>Helotiales</taxon>
        <taxon>Hyaloscyphaceae</taxon>
        <taxon>Hyaloscypha</taxon>
        <taxon>Hyaloscypha bicolor</taxon>
    </lineage>
</organism>
<name>A0A2J6SL03_9HELO</name>
<feature type="non-terminal residue" evidence="1">
    <location>
        <position position="1"/>
    </location>
</feature>
<dbReference type="Proteomes" id="UP000235371">
    <property type="component" value="Unassembled WGS sequence"/>
</dbReference>
<accession>A0A2J6SL03</accession>
<protein>
    <submittedName>
        <fullName evidence="1">Uncharacterized protein</fullName>
    </submittedName>
</protein>
<dbReference type="OrthoDB" id="5425374at2759"/>
<dbReference type="RefSeq" id="XP_024728356.1">
    <property type="nucleotide sequence ID" value="XM_024876088.1"/>
</dbReference>
<keyword evidence="2" id="KW-1185">Reference proteome</keyword>
<evidence type="ECO:0000313" key="1">
    <source>
        <dbReference type="EMBL" id="PMD51452.1"/>
    </source>
</evidence>
<proteinExistence type="predicted"/>
<dbReference type="EMBL" id="KZ613912">
    <property type="protein sequence ID" value="PMD51452.1"/>
    <property type="molecule type" value="Genomic_DNA"/>
</dbReference>
<dbReference type="AlphaFoldDB" id="A0A2J6SL03"/>
<sequence>VKARPLKNLTSKKITKFIWKEIVYRYINSKSEFKRVVIQELNKLEINRIIISAYNSKRNNIIKRGY</sequence>
<dbReference type="GeneID" id="36584167"/>
<evidence type="ECO:0000313" key="2">
    <source>
        <dbReference type="Proteomes" id="UP000235371"/>
    </source>
</evidence>
<dbReference type="InParanoid" id="A0A2J6SL03"/>
<gene>
    <name evidence="1" type="ORF">K444DRAFT_544867</name>
</gene>